<protein>
    <recommendedName>
        <fullName evidence="9">Selenoprotein O</fullName>
    </recommendedName>
</protein>
<dbReference type="NCBIfam" id="NF000658">
    <property type="entry name" value="PRK00029.1"/>
    <property type="match status" value="1"/>
</dbReference>
<sequence length="700" mass="76861">MASSLRAASYRIPVSASAAALPRTFSSRHSAPVWSPFRYSKARVLNPRVWIGVRNGAEAELVGRGLGARRGASGVAAPGVARCGAGDVAVGRGRSTSCGGASFGGLGVAAGRGRVSTAAMAENLKDLRLDDGAAADKGKSIDDEAPGSSGRKKLEELNWDHSFVRELPGDERIGGPTRQVLHACYSKVTPSVLVKNPELVAWSKHVADILDLDSKEFERPDFSSFFTGASQLKGGLSYAQCYGGHQFGVWAGQLGDGRAITLGEMLNSKGERWELQLKGAGKTPYSRTADGLAVLRSSVREFLCSEAMYHLGVPTTRALSLVTTGEWVLRDMFYDGNVKMEPGAVVCRVAPSFIRFGSFQIHAARDKADLPIVKQLADYTIHHHYPEFENLPFERQGSDGSSETQKGDNNAPQIDVSKNKYSAWFTEIAERTAFMIAKWQAVGFTHGVMNTDNMSILGLTIDYGPFGFLDAFDPKYTPNTTDLPGRRYGFANQPDIGLWNVMQLANTLYTAELITADEAQFGLGRYADKFMSLYQQHMSSKIGLKSYNKDLLSKLLSNMAFDKVDYTNFFRSLGNVKATPATSDDDLIAPLKNALLDLSKERKKVWLDWLHQYVELVVAEGVSEAERKAEMDSVNPRYVLRNYMLQSAIDLAEQGDYSEVENLLKLMERPYDDQPGMEKYARLPPAWAYRPGVCMLSCSS</sequence>
<feature type="region of interest" description="Disordered" evidence="10">
    <location>
        <begin position="391"/>
        <end position="414"/>
    </location>
</feature>
<comment type="cofactor">
    <cofactor evidence="1">
        <name>Mg(2+)</name>
        <dbReference type="ChEBI" id="CHEBI:18420"/>
    </cofactor>
</comment>
<evidence type="ECO:0000313" key="12">
    <source>
        <dbReference type="Proteomes" id="UP000822688"/>
    </source>
</evidence>
<keyword evidence="12" id="KW-1185">Reference proteome</keyword>
<dbReference type="Proteomes" id="UP000822688">
    <property type="component" value="Chromosome 10"/>
</dbReference>
<dbReference type="GO" id="GO:0009534">
    <property type="term" value="C:chloroplast thylakoid"/>
    <property type="evidence" value="ECO:0007669"/>
    <property type="project" value="TreeGrafter"/>
</dbReference>
<reference evidence="11" key="1">
    <citation type="submission" date="2020-06" db="EMBL/GenBank/DDBJ databases">
        <title>WGS assembly of Ceratodon purpureus strain R40.</title>
        <authorList>
            <person name="Carey S.B."/>
            <person name="Jenkins J."/>
            <person name="Shu S."/>
            <person name="Lovell J.T."/>
            <person name="Sreedasyam A."/>
            <person name="Maumus F."/>
            <person name="Tiley G.P."/>
            <person name="Fernandez-Pozo N."/>
            <person name="Barry K."/>
            <person name="Chen C."/>
            <person name="Wang M."/>
            <person name="Lipzen A."/>
            <person name="Daum C."/>
            <person name="Saski C.A."/>
            <person name="Payton A.C."/>
            <person name="Mcbreen J.C."/>
            <person name="Conrad R.E."/>
            <person name="Kollar L.M."/>
            <person name="Olsson S."/>
            <person name="Huttunen S."/>
            <person name="Landis J.B."/>
            <person name="Wickett N.J."/>
            <person name="Johnson M.G."/>
            <person name="Rensing S.A."/>
            <person name="Grimwood J."/>
            <person name="Schmutz J."/>
            <person name="Mcdaniel S.F."/>
        </authorList>
    </citation>
    <scope>NUCLEOTIDE SEQUENCE</scope>
    <source>
        <strain evidence="11">R40</strain>
    </source>
</reference>
<evidence type="ECO:0000256" key="2">
    <source>
        <dbReference type="ARBA" id="ARBA00009747"/>
    </source>
</evidence>
<keyword evidence="7" id="KW-0067">ATP-binding</keyword>
<comment type="caution">
    <text evidence="11">The sequence shown here is derived from an EMBL/GenBank/DDBJ whole genome shotgun (WGS) entry which is preliminary data.</text>
</comment>
<feature type="compositionally biased region" description="Polar residues" evidence="10">
    <location>
        <begin position="398"/>
        <end position="412"/>
    </location>
</feature>
<dbReference type="Pfam" id="PF02696">
    <property type="entry name" value="SelO"/>
    <property type="match status" value="1"/>
</dbReference>
<dbReference type="EMBL" id="CM026431">
    <property type="protein sequence ID" value="KAG0559598.1"/>
    <property type="molecule type" value="Genomic_DNA"/>
</dbReference>
<evidence type="ECO:0000256" key="5">
    <source>
        <dbReference type="ARBA" id="ARBA00022723"/>
    </source>
</evidence>
<comment type="similarity">
    <text evidence="2">Belongs to the SELO family.</text>
</comment>
<keyword evidence="6" id="KW-0547">Nucleotide-binding</keyword>
<evidence type="ECO:0000256" key="8">
    <source>
        <dbReference type="ARBA" id="ARBA00022842"/>
    </source>
</evidence>
<organism evidence="11 12">
    <name type="scientific">Ceratodon purpureus</name>
    <name type="common">Fire moss</name>
    <name type="synonym">Dicranum purpureum</name>
    <dbReference type="NCBI Taxonomy" id="3225"/>
    <lineage>
        <taxon>Eukaryota</taxon>
        <taxon>Viridiplantae</taxon>
        <taxon>Streptophyta</taxon>
        <taxon>Embryophyta</taxon>
        <taxon>Bryophyta</taxon>
        <taxon>Bryophytina</taxon>
        <taxon>Bryopsida</taxon>
        <taxon>Dicranidae</taxon>
        <taxon>Pseudoditrichales</taxon>
        <taxon>Ditrichaceae</taxon>
        <taxon>Ceratodon</taxon>
    </lineage>
</organism>
<evidence type="ECO:0000256" key="6">
    <source>
        <dbReference type="ARBA" id="ARBA00022741"/>
    </source>
</evidence>
<evidence type="ECO:0000256" key="10">
    <source>
        <dbReference type="SAM" id="MobiDB-lite"/>
    </source>
</evidence>
<accession>A0A8T0GPF2</accession>
<keyword evidence="3" id="KW-0808">Transferase</keyword>
<evidence type="ECO:0000256" key="4">
    <source>
        <dbReference type="ARBA" id="ARBA00022695"/>
    </source>
</evidence>
<keyword evidence="4" id="KW-0548">Nucleotidyltransferase</keyword>
<dbReference type="InterPro" id="IPR003846">
    <property type="entry name" value="SelO"/>
</dbReference>
<dbReference type="GO" id="GO:0005524">
    <property type="term" value="F:ATP binding"/>
    <property type="evidence" value="ECO:0007669"/>
    <property type="project" value="UniProtKB-KW"/>
</dbReference>
<gene>
    <name evidence="11" type="ORF">KC19_10G117200</name>
</gene>
<dbReference type="AlphaFoldDB" id="A0A8T0GPF2"/>
<dbReference type="GO" id="GO:0046872">
    <property type="term" value="F:metal ion binding"/>
    <property type="evidence" value="ECO:0007669"/>
    <property type="project" value="UniProtKB-KW"/>
</dbReference>
<dbReference type="GO" id="GO:0070733">
    <property type="term" value="F:AMPylase activity"/>
    <property type="evidence" value="ECO:0007669"/>
    <property type="project" value="TreeGrafter"/>
</dbReference>
<evidence type="ECO:0000256" key="3">
    <source>
        <dbReference type="ARBA" id="ARBA00022679"/>
    </source>
</evidence>
<dbReference type="HAMAP" id="MF_00692">
    <property type="entry name" value="SelO"/>
    <property type="match status" value="1"/>
</dbReference>
<keyword evidence="5" id="KW-0479">Metal-binding</keyword>
<dbReference type="PANTHER" id="PTHR32057">
    <property type="entry name" value="PROTEIN ADENYLYLTRANSFERASE SELO, MITOCHONDRIAL"/>
    <property type="match status" value="1"/>
</dbReference>
<evidence type="ECO:0000313" key="11">
    <source>
        <dbReference type="EMBL" id="KAG0559598.1"/>
    </source>
</evidence>
<evidence type="ECO:0000256" key="7">
    <source>
        <dbReference type="ARBA" id="ARBA00022840"/>
    </source>
</evidence>
<dbReference type="PANTHER" id="PTHR32057:SF14">
    <property type="entry name" value="PROTEIN ADENYLYLTRANSFERASE SELO, MITOCHONDRIAL"/>
    <property type="match status" value="1"/>
</dbReference>
<proteinExistence type="inferred from homology"/>
<evidence type="ECO:0000256" key="9">
    <source>
        <dbReference type="ARBA" id="ARBA00031547"/>
    </source>
</evidence>
<name>A0A8T0GPF2_CERPU</name>
<keyword evidence="8" id="KW-0460">Magnesium</keyword>
<evidence type="ECO:0000256" key="1">
    <source>
        <dbReference type="ARBA" id="ARBA00001946"/>
    </source>
</evidence>